<feature type="region of interest" description="Disordered" evidence="1">
    <location>
        <begin position="1"/>
        <end position="119"/>
    </location>
</feature>
<dbReference type="Gramene" id="TraesARI1A03G00090460.1">
    <property type="protein sequence ID" value="TraesARI1A03G00090460.1.CDS1"/>
    <property type="gene ID" value="TraesARI1A03G00090460"/>
</dbReference>
<dbReference type="Proteomes" id="UP000019116">
    <property type="component" value="Chromosome 1A"/>
</dbReference>
<dbReference type="OMA" id="PWQEAWR"/>
<evidence type="ECO:0000313" key="2">
    <source>
        <dbReference type="EnsemblPlants" id="TraesCS1A02G179800.1.cds1"/>
    </source>
</evidence>
<reference evidence="2" key="2">
    <citation type="submission" date="2018-10" db="UniProtKB">
        <authorList>
            <consortium name="EnsemblPlants"/>
        </authorList>
    </citation>
    <scope>IDENTIFICATION</scope>
</reference>
<dbReference type="EnsemblPlants" id="TraesCS1A02G179800.1">
    <property type="protein sequence ID" value="TraesCS1A02G179800.1.cds1"/>
    <property type="gene ID" value="TraesCS1A02G179800"/>
</dbReference>
<dbReference type="Gramene" id="TraesCLE_scaffold_026337_01G000100.1">
    <property type="protein sequence ID" value="TraesCLE_scaffold_026337_01G000100.1"/>
    <property type="gene ID" value="TraesCLE_scaffold_026337_01G000100"/>
</dbReference>
<sequence length="119" mass="12780">MAPRGRWKAEEVDAGSNWPTAGGGVGDVALRVADVRQGRGGGLRRGSQMEAGRDAGGTRTKAAMASSARKKPRARGFEARRRPWQEARQRSPASRGEGERRRGGRQALAWFPGPKEEGG</sequence>
<feature type="compositionally biased region" description="Basic and acidic residues" evidence="1">
    <location>
        <begin position="75"/>
        <end position="89"/>
    </location>
</feature>
<proteinExistence type="predicted"/>
<dbReference type="Gramene" id="TraesCS1A02G179800.1">
    <property type="protein sequence ID" value="TraesCS1A02G179800.1.cds1"/>
    <property type="gene ID" value="TraesCS1A02G179800"/>
</dbReference>
<dbReference type="Gramene" id="TraesCS1A03G0485000.1">
    <property type="protein sequence ID" value="TraesCS1A03G0485000.1.CDS1"/>
    <property type="gene ID" value="TraesCS1A03G0485000"/>
</dbReference>
<organism evidence="2">
    <name type="scientific">Triticum aestivum</name>
    <name type="common">Wheat</name>
    <dbReference type="NCBI Taxonomy" id="4565"/>
    <lineage>
        <taxon>Eukaryota</taxon>
        <taxon>Viridiplantae</taxon>
        <taxon>Streptophyta</taxon>
        <taxon>Embryophyta</taxon>
        <taxon>Tracheophyta</taxon>
        <taxon>Spermatophyta</taxon>
        <taxon>Magnoliopsida</taxon>
        <taxon>Liliopsida</taxon>
        <taxon>Poales</taxon>
        <taxon>Poaceae</taxon>
        <taxon>BOP clade</taxon>
        <taxon>Pooideae</taxon>
        <taxon>Triticodae</taxon>
        <taxon>Triticeae</taxon>
        <taxon>Triticinae</taxon>
        <taxon>Triticum</taxon>
    </lineage>
</organism>
<protein>
    <submittedName>
        <fullName evidence="2">Uncharacterized protein</fullName>
    </submittedName>
</protein>
<evidence type="ECO:0000313" key="3">
    <source>
        <dbReference type="Proteomes" id="UP000019116"/>
    </source>
</evidence>
<evidence type="ECO:0000256" key="1">
    <source>
        <dbReference type="SAM" id="MobiDB-lite"/>
    </source>
</evidence>
<name>A0A3B5Y026_WHEAT</name>
<dbReference type="Gramene" id="TraesRN1A0100525900.1">
    <property type="protein sequence ID" value="TraesRN1A0100525900.1"/>
    <property type="gene ID" value="TraesRN1A0100525900"/>
</dbReference>
<keyword evidence="3" id="KW-1185">Reference proteome</keyword>
<reference evidence="2" key="1">
    <citation type="submission" date="2018-08" db="EMBL/GenBank/DDBJ databases">
        <authorList>
            <person name="Rossello M."/>
        </authorList>
    </citation>
    <scope>NUCLEOTIDE SEQUENCE [LARGE SCALE GENOMIC DNA]</scope>
    <source>
        <strain evidence="2">cv. Chinese Spring</strain>
    </source>
</reference>
<accession>A0A3B5Y026</accession>
<dbReference type="AlphaFoldDB" id="A0A3B5Y026"/>